<protein>
    <submittedName>
        <fullName evidence="1">Uncharacterized protein</fullName>
    </submittedName>
</protein>
<dbReference type="EnsemblMetazoa" id="Aqu2.1.00579_001">
    <property type="protein sequence ID" value="Aqu2.1.00579_001"/>
    <property type="gene ID" value="Aqu2.1.00579"/>
</dbReference>
<name>A0A1X7SET0_AMPQE</name>
<sequence>MICSMRHSLHTQSKKRRYRNRIIIINRYSSKNYNSIQKD</sequence>
<organism evidence="1">
    <name type="scientific">Amphimedon queenslandica</name>
    <name type="common">Sponge</name>
    <dbReference type="NCBI Taxonomy" id="400682"/>
    <lineage>
        <taxon>Eukaryota</taxon>
        <taxon>Metazoa</taxon>
        <taxon>Porifera</taxon>
        <taxon>Demospongiae</taxon>
        <taxon>Heteroscleromorpha</taxon>
        <taxon>Haplosclerida</taxon>
        <taxon>Niphatidae</taxon>
        <taxon>Amphimedon</taxon>
    </lineage>
</organism>
<proteinExistence type="predicted"/>
<dbReference type="InParanoid" id="A0A1X7SET0"/>
<dbReference type="AlphaFoldDB" id="A0A1X7SET0"/>
<evidence type="ECO:0000313" key="1">
    <source>
        <dbReference type="EnsemblMetazoa" id="Aqu2.1.00579_001"/>
    </source>
</evidence>
<accession>A0A1X7SET0</accession>
<reference evidence="1" key="1">
    <citation type="submission" date="2017-05" db="UniProtKB">
        <authorList>
            <consortium name="EnsemblMetazoa"/>
        </authorList>
    </citation>
    <scope>IDENTIFICATION</scope>
</reference>